<evidence type="ECO:0000313" key="2">
    <source>
        <dbReference type="EMBL" id="MCL7034892.1"/>
    </source>
</evidence>
<gene>
    <name evidence="2" type="ORF">MKW94_030001</name>
</gene>
<dbReference type="PANTHER" id="PTHR47074:SF11">
    <property type="entry name" value="REVERSE TRANSCRIPTASE-LIKE PROTEIN"/>
    <property type="match status" value="1"/>
</dbReference>
<evidence type="ECO:0000259" key="1">
    <source>
        <dbReference type="Pfam" id="PF13456"/>
    </source>
</evidence>
<dbReference type="GO" id="GO:0004523">
    <property type="term" value="F:RNA-DNA hybrid ribonuclease activity"/>
    <property type="evidence" value="ECO:0007669"/>
    <property type="project" value="InterPro"/>
</dbReference>
<dbReference type="InterPro" id="IPR036397">
    <property type="entry name" value="RNaseH_sf"/>
</dbReference>
<dbReference type="InterPro" id="IPR012337">
    <property type="entry name" value="RNaseH-like_sf"/>
</dbReference>
<organism evidence="2 3">
    <name type="scientific">Papaver nudicaule</name>
    <name type="common">Iceland poppy</name>
    <dbReference type="NCBI Taxonomy" id="74823"/>
    <lineage>
        <taxon>Eukaryota</taxon>
        <taxon>Viridiplantae</taxon>
        <taxon>Streptophyta</taxon>
        <taxon>Embryophyta</taxon>
        <taxon>Tracheophyta</taxon>
        <taxon>Spermatophyta</taxon>
        <taxon>Magnoliopsida</taxon>
        <taxon>Ranunculales</taxon>
        <taxon>Papaveraceae</taxon>
        <taxon>Papaveroideae</taxon>
        <taxon>Papaver</taxon>
    </lineage>
</organism>
<dbReference type="PANTHER" id="PTHR47074">
    <property type="entry name" value="BNAC02G40300D PROTEIN"/>
    <property type="match status" value="1"/>
</dbReference>
<proteinExistence type="predicted"/>
<dbReference type="InterPro" id="IPR002156">
    <property type="entry name" value="RNaseH_domain"/>
</dbReference>
<protein>
    <recommendedName>
        <fullName evidence="1">RNase H type-1 domain-containing protein</fullName>
    </recommendedName>
</protein>
<dbReference type="SUPFAM" id="SSF53098">
    <property type="entry name" value="Ribonuclease H-like"/>
    <property type="match status" value="1"/>
</dbReference>
<dbReference type="Gene3D" id="3.30.420.10">
    <property type="entry name" value="Ribonuclease H-like superfamily/Ribonuclease H"/>
    <property type="match status" value="1"/>
</dbReference>
<evidence type="ECO:0000313" key="3">
    <source>
        <dbReference type="Proteomes" id="UP001177140"/>
    </source>
</evidence>
<feature type="non-terminal residue" evidence="2">
    <location>
        <position position="1"/>
    </location>
</feature>
<name>A0AA41V7B0_PAPNU</name>
<dbReference type="GO" id="GO:0003676">
    <property type="term" value="F:nucleic acid binding"/>
    <property type="evidence" value="ECO:0007669"/>
    <property type="project" value="InterPro"/>
</dbReference>
<keyword evidence="3" id="KW-1185">Reference proteome</keyword>
<dbReference type="Pfam" id="PF13456">
    <property type="entry name" value="RVT_3"/>
    <property type="match status" value="1"/>
</dbReference>
<reference evidence="2" key="1">
    <citation type="submission" date="2022-03" db="EMBL/GenBank/DDBJ databases">
        <title>A functionally conserved STORR gene fusion in Papaver species that diverged 16.8 million years ago.</title>
        <authorList>
            <person name="Catania T."/>
        </authorList>
    </citation>
    <scope>NUCLEOTIDE SEQUENCE</scope>
    <source>
        <strain evidence="2">S-191538</strain>
    </source>
</reference>
<dbReference type="AlphaFoldDB" id="A0AA41V7B0"/>
<dbReference type="InterPro" id="IPR044730">
    <property type="entry name" value="RNase_H-like_dom_plant"/>
</dbReference>
<sequence>AMWTAICPEVLTCLQQHQSIRSWILNWNDSSASINFKLHPHKLHLIAYTLWVLWKARCQLQYQNKYPNPNTIIRLIKHYEQQYHLMQSSTSTSESYSRISLDTDSSWQPPPPGFKKLNIDASFTKATDCAGLAMLLRNDDGTFLAAKSLTTYAQSPLQAEAQALWEAVKWCNHHHYQKVIFETDNKALYQAITVPGFHPPWLSKPLVQHCKYMFSIHSDWSCVYVSRVCNKSADAIARKARIHCIRSEWLASPPGWLVPQLTTDVTSIQH</sequence>
<dbReference type="CDD" id="cd06222">
    <property type="entry name" value="RNase_H_like"/>
    <property type="match status" value="1"/>
</dbReference>
<feature type="domain" description="RNase H type-1" evidence="1">
    <location>
        <begin position="118"/>
        <end position="240"/>
    </location>
</feature>
<accession>A0AA41V7B0</accession>
<dbReference type="InterPro" id="IPR052929">
    <property type="entry name" value="RNase_H-like_EbsB-rel"/>
</dbReference>
<dbReference type="Proteomes" id="UP001177140">
    <property type="component" value="Unassembled WGS sequence"/>
</dbReference>
<comment type="caution">
    <text evidence="2">The sequence shown here is derived from an EMBL/GenBank/DDBJ whole genome shotgun (WGS) entry which is preliminary data.</text>
</comment>
<dbReference type="EMBL" id="JAJJMA010151043">
    <property type="protein sequence ID" value="MCL7034892.1"/>
    <property type="molecule type" value="Genomic_DNA"/>
</dbReference>